<evidence type="ECO:0000256" key="7">
    <source>
        <dbReference type="PROSITE-ProRule" id="PRU00706"/>
    </source>
</evidence>
<dbReference type="InterPro" id="IPR036850">
    <property type="entry name" value="NDK-like_dom_sf"/>
</dbReference>
<dbReference type="EMBL" id="BHZD01000001">
    <property type="protein sequence ID" value="GCD48126.1"/>
    <property type="molecule type" value="Genomic_DNA"/>
</dbReference>
<name>A0A401WFM3_STREY</name>
<dbReference type="EC" id="2.7.4.6" evidence="3"/>
<organism evidence="9 10">
    <name type="scientific">Streptomyces paromomycinus</name>
    <name type="common">Streptomyces rimosus subsp. paromomycinus</name>
    <dbReference type="NCBI Taxonomy" id="92743"/>
    <lineage>
        <taxon>Bacteria</taxon>
        <taxon>Bacillati</taxon>
        <taxon>Actinomycetota</taxon>
        <taxon>Actinomycetes</taxon>
        <taxon>Kitasatosporales</taxon>
        <taxon>Streptomycetaceae</taxon>
        <taxon>Streptomyces</taxon>
    </lineage>
</organism>
<dbReference type="GO" id="GO:0004550">
    <property type="term" value="F:nucleoside diphosphate kinase activity"/>
    <property type="evidence" value="ECO:0007669"/>
    <property type="project" value="UniProtKB-EC"/>
</dbReference>
<gene>
    <name evidence="9" type="primary">ndk_2</name>
    <name evidence="9" type="ORF">GKJPGBOP_07922</name>
</gene>
<dbReference type="GO" id="GO:0009117">
    <property type="term" value="P:nucleotide metabolic process"/>
    <property type="evidence" value="ECO:0007669"/>
    <property type="project" value="UniProtKB-KW"/>
</dbReference>
<comment type="similarity">
    <text evidence="2 7">Belongs to the NDK family.</text>
</comment>
<dbReference type="PROSITE" id="PS51374">
    <property type="entry name" value="NDPK_LIKE"/>
    <property type="match status" value="1"/>
</dbReference>
<keyword evidence="4" id="KW-0808">Transferase</keyword>
<evidence type="ECO:0000259" key="8">
    <source>
        <dbReference type="Pfam" id="PF00334"/>
    </source>
</evidence>
<evidence type="ECO:0000256" key="6">
    <source>
        <dbReference type="ARBA" id="ARBA00023080"/>
    </source>
</evidence>
<comment type="cofactor">
    <cofactor evidence="1">
        <name>Mg(2+)</name>
        <dbReference type="ChEBI" id="CHEBI:18420"/>
    </cofactor>
</comment>
<dbReference type="RefSeq" id="WP_125058102.1">
    <property type="nucleotide sequence ID" value="NZ_BHZD01000001.1"/>
</dbReference>
<feature type="domain" description="Nucleoside diphosphate kinase-like" evidence="8">
    <location>
        <begin position="12"/>
        <end position="142"/>
    </location>
</feature>
<dbReference type="Gene3D" id="3.30.70.141">
    <property type="entry name" value="Nucleoside diphosphate kinase-like domain"/>
    <property type="match status" value="1"/>
</dbReference>
<dbReference type="Pfam" id="PF00334">
    <property type="entry name" value="NDK"/>
    <property type="match status" value="1"/>
</dbReference>
<evidence type="ECO:0000256" key="3">
    <source>
        <dbReference type="ARBA" id="ARBA00012966"/>
    </source>
</evidence>
<evidence type="ECO:0000256" key="1">
    <source>
        <dbReference type="ARBA" id="ARBA00001946"/>
    </source>
</evidence>
<evidence type="ECO:0000256" key="4">
    <source>
        <dbReference type="ARBA" id="ARBA00022679"/>
    </source>
</evidence>
<evidence type="ECO:0000313" key="9">
    <source>
        <dbReference type="EMBL" id="GCD48126.1"/>
    </source>
</evidence>
<dbReference type="SUPFAM" id="SSF54919">
    <property type="entry name" value="Nucleoside diphosphate kinase, NDK"/>
    <property type="match status" value="1"/>
</dbReference>
<evidence type="ECO:0000256" key="2">
    <source>
        <dbReference type="ARBA" id="ARBA00008142"/>
    </source>
</evidence>
<keyword evidence="6" id="KW-0546">Nucleotide metabolism</keyword>
<comment type="caution">
    <text evidence="7">Lacks conserved residue(s) required for the propagation of feature annotation.</text>
</comment>
<reference evidence="9 10" key="1">
    <citation type="submission" date="2018-11" db="EMBL/GenBank/DDBJ databases">
        <title>Whole genome sequence of Streptomyces paromomycinus NBRC 15454(T).</title>
        <authorList>
            <person name="Komaki H."/>
            <person name="Tamura T."/>
        </authorList>
    </citation>
    <scope>NUCLEOTIDE SEQUENCE [LARGE SCALE GENOMIC DNA]</scope>
    <source>
        <strain evidence="9 10">NBRC 15454</strain>
    </source>
</reference>
<proteinExistence type="inferred from homology"/>
<dbReference type="Proteomes" id="UP000286746">
    <property type="component" value="Unassembled WGS sequence"/>
</dbReference>
<keyword evidence="5 9" id="KW-0418">Kinase</keyword>
<dbReference type="PANTHER" id="PTHR11349">
    <property type="entry name" value="NUCLEOSIDE DIPHOSPHATE KINASE"/>
    <property type="match status" value="1"/>
</dbReference>
<sequence length="291" mass="32439">MTAEDFWSRHVFVLLSSDIVYRGRHGDLVRRLRDEGFPPVAARALQADPELIDDLYSDLIAGQWQTWRYRLVDAVLGLGPTVALICRCDGRHAELAKLKGYQHPTDADLGTLRRDFDAINSAMSVMHSSDGPEDSEREAAVFGLTPEHAGDPEQVAAEIDQLCRLNTPGNPETRDFEQVLASVRTRLVGALWEELPAAVRQRFTAEFADTSQLGLPGSGDRLAALLGDRLTGDLADVVRCDFTPKWRDELRMAWAEERLRRAGVVLDEWERVVLGSSLHFPPLRASVEAAR</sequence>
<evidence type="ECO:0000313" key="10">
    <source>
        <dbReference type="Proteomes" id="UP000286746"/>
    </source>
</evidence>
<dbReference type="InterPro" id="IPR034907">
    <property type="entry name" value="NDK-like_dom"/>
</dbReference>
<keyword evidence="10" id="KW-1185">Reference proteome</keyword>
<dbReference type="AlphaFoldDB" id="A0A401WFM3"/>
<accession>A0A401WFM3</accession>
<protein>
    <recommendedName>
        <fullName evidence="3">nucleoside-diphosphate kinase</fullName>
        <ecNumber evidence="3">2.7.4.6</ecNumber>
    </recommendedName>
</protein>
<evidence type="ECO:0000256" key="5">
    <source>
        <dbReference type="ARBA" id="ARBA00022777"/>
    </source>
</evidence>
<comment type="caution">
    <text evidence="9">The sequence shown here is derived from an EMBL/GenBank/DDBJ whole genome shotgun (WGS) entry which is preliminary data.</text>
</comment>